<dbReference type="InterPro" id="IPR036770">
    <property type="entry name" value="Ankyrin_rpt-contain_sf"/>
</dbReference>
<protein>
    <submittedName>
        <fullName evidence="5">Uncharacterized protein</fullName>
    </submittedName>
</protein>
<dbReference type="PANTHER" id="PTHR10039">
    <property type="entry name" value="AMELOGENIN"/>
    <property type="match status" value="1"/>
</dbReference>
<dbReference type="Pfam" id="PF22939">
    <property type="entry name" value="WHD_GPIID"/>
    <property type="match status" value="1"/>
</dbReference>
<evidence type="ECO:0000256" key="1">
    <source>
        <dbReference type="PROSITE-ProRule" id="PRU00023"/>
    </source>
</evidence>
<feature type="domain" description="Retrotransposon gag" evidence="3">
    <location>
        <begin position="224"/>
        <end position="306"/>
    </location>
</feature>
<dbReference type="AlphaFoldDB" id="A0A1Q3E488"/>
<dbReference type="Gene3D" id="1.25.40.20">
    <property type="entry name" value="Ankyrin repeat-containing domain"/>
    <property type="match status" value="1"/>
</dbReference>
<evidence type="ECO:0000259" key="4">
    <source>
        <dbReference type="Pfam" id="PF22939"/>
    </source>
</evidence>
<feature type="domain" description="GPI inositol-deacylase winged helix" evidence="4">
    <location>
        <begin position="407"/>
        <end position="486"/>
    </location>
</feature>
<dbReference type="Proteomes" id="UP000188533">
    <property type="component" value="Unassembled WGS sequence"/>
</dbReference>
<comment type="caution">
    <text evidence="5">The sequence shown here is derived from an EMBL/GenBank/DDBJ whole genome shotgun (WGS) entry which is preliminary data.</text>
</comment>
<reference evidence="5 6" key="2">
    <citation type="submission" date="2017-02" db="EMBL/GenBank/DDBJ databases">
        <title>A genome survey and senescence transcriptome analysis in Lentinula edodes.</title>
        <authorList>
            <person name="Sakamoto Y."/>
            <person name="Nakade K."/>
            <person name="Sato S."/>
            <person name="Yoshida Y."/>
            <person name="Miyazaki K."/>
            <person name="Natsume S."/>
            <person name="Konno N."/>
        </authorList>
    </citation>
    <scope>NUCLEOTIDE SEQUENCE [LARGE SCALE GENOMIC DNA]</scope>
    <source>
        <strain evidence="5 6">NBRC 111202</strain>
    </source>
</reference>
<accession>A0A1Q3E488</accession>
<feature type="compositionally biased region" description="Low complexity" evidence="2">
    <location>
        <begin position="105"/>
        <end position="121"/>
    </location>
</feature>
<dbReference type="InterPro" id="IPR054471">
    <property type="entry name" value="GPIID_WHD"/>
</dbReference>
<dbReference type="SMART" id="SM00248">
    <property type="entry name" value="ANK"/>
    <property type="match status" value="4"/>
</dbReference>
<evidence type="ECO:0000313" key="5">
    <source>
        <dbReference type="EMBL" id="GAW02077.1"/>
    </source>
</evidence>
<dbReference type="Pfam" id="PF12796">
    <property type="entry name" value="Ank_2"/>
    <property type="match status" value="1"/>
</dbReference>
<proteinExistence type="predicted"/>
<sequence>MVHYRLIITRPSVDLLVIGQLDSLLITGAPTTSTFGVNVDCSNHFHALDTVTNTTCYWDAEEEEWEPCSRQPCPNRYENTFDASPTDRYQPIHRPAPPARVGRISTPTTSTPAPPLASAEPLAPAVTETTADPDIEIQSIPEEDMSSAQDVRDAITELTKNQAKLQDVVSELVSGLSTTKSVGKPQNYNGKRGEDARRFLAAFELWANSIPALSTDRKKKITSAITYLEGDAAIWATPISETINRSSITGSGVPFPYDTWEEFVTAFKTRFETTDASADAKQLLKRLYQNRTTVGTYASTFQQLQPELVVQNLLEIRLGGPKSRIDKDIATYIELKIQDKPQFKGDIVGEIKDTLNKGAQGIFRWVDCQMMELQKCRRKRDVKEASKTLPATLTETYDQALGRLTEEEKKDVQHLLLWLLYAFEPLTRRKANEIWKIDLLEQKFDPDEMDLQVEEVIPSAFVTVGQHDIIQLAHASVKEYLISPQQSKEISNSLSFNEHLAHDVMTQTTIIYLMQHDNASFNRQSFVAYAVKYWLLHASKVEEFKVAGQSQNLICAMLNNSVQFSRWEEMYINHFPFRNKATKGPLYHGALNGLYGAVNYLIQSAHNVKQFVNAQGGRYGNALQAASKNGHESIVKLLLEHNADVNAQGGRYYENALQTASYCGHVPIVKLLLEHNADVNAQGGQYGNALQAASYMGHEDITQLLLQNGALH</sequence>
<dbReference type="EMBL" id="BDGU01000082">
    <property type="protein sequence ID" value="GAW02077.1"/>
    <property type="molecule type" value="Genomic_DNA"/>
</dbReference>
<feature type="repeat" description="ANK" evidence="1">
    <location>
        <begin position="618"/>
        <end position="650"/>
    </location>
</feature>
<gene>
    <name evidence="5" type="ORF">LENED_003707</name>
</gene>
<name>A0A1Q3E488_LENED</name>
<evidence type="ECO:0000313" key="6">
    <source>
        <dbReference type="Proteomes" id="UP000188533"/>
    </source>
</evidence>
<dbReference type="PROSITE" id="PS50297">
    <property type="entry name" value="ANK_REP_REGION"/>
    <property type="match status" value="2"/>
</dbReference>
<feature type="region of interest" description="Disordered" evidence="2">
    <location>
        <begin position="82"/>
        <end position="121"/>
    </location>
</feature>
<organism evidence="5 6">
    <name type="scientific">Lentinula edodes</name>
    <name type="common">Shiitake mushroom</name>
    <name type="synonym">Lentinus edodes</name>
    <dbReference type="NCBI Taxonomy" id="5353"/>
    <lineage>
        <taxon>Eukaryota</taxon>
        <taxon>Fungi</taxon>
        <taxon>Dikarya</taxon>
        <taxon>Basidiomycota</taxon>
        <taxon>Agaricomycotina</taxon>
        <taxon>Agaricomycetes</taxon>
        <taxon>Agaricomycetidae</taxon>
        <taxon>Agaricales</taxon>
        <taxon>Marasmiineae</taxon>
        <taxon>Omphalotaceae</taxon>
        <taxon>Lentinula</taxon>
    </lineage>
</organism>
<dbReference type="SUPFAM" id="SSF48403">
    <property type="entry name" value="Ankyrin repeat"/>
    <property type="match status" value="1"/>
</dbReference>
<dbReference type="PROSITE" id="PS50088">
    <property type="entry name" value="ANK_REPEAT"/>
    <property type="match status" value="2"/>
</dbReference>
<dbReference type="InterPro" id="IPR002110">
    <property type="entry name" value="Ankyrin_rpt"/>
</dbReference>
<keyword evidence="6" id="KW-1185">Reference proteome</keyword>
<evidence type="ECO:0000259" key="3">
    <source>
        <dbReference type="Pfam" id="PF03732"/>
    </source>
</evidence>
<evidence type="ECO:0000256" key="2">
    <source>
        <dbReference type="SAM" id="MobiDB-lite"/>
    </source>
</evidence>
<reference evidence="5 6" key="1">
    <citation type="submission" date="2016-08" db="EMBL/GenBank/DDBJ databases">
        <authorList>
            <consortium name="Lentinula edodes genome sequencing consortium"/>
            <person name="Sakamoto Y."/>
            <person name="Nakade K."/>
            <person name="Sato S."/>
            <person name="Yoshida Y."/>
            <person name="Miyazaki K."/>
            <person name="Natsume S."/>
            <person name="Konno N."/>
        </authorList>
    </citation>
    <scope>NUCLEOTIDE SEQUENCE [LARGE SCALE GENOMIC DNA]</scope>
    <source>
        <strain evidence="5 6">NBRC 111202</strain>
    </source>
</reference>
<dbReference type="InterPro" id="IPR005162">
    <property type="entry name" value="Retrotrans_gag_dom"/>
</dbReference>
<keyword evidence="1" id="KW-0040">ANK repeat</keyword>
<dbReference type="STRING" id="5353.A0A1Q3E488"/>
<dbReference type="Pfam" id="PF03732">
    <property type="entry name" value="Retrotrans_gag"/>
    <property type="match status" value="1"/>
</dbReference>
<feature type="repeat" description="ANK" evidence="1">
    <location>
        <begin position="652"/>
        <end position="684"/>
    </location>
</feature>